<dbReference type="GO" id="GO:0016757">
    <property type="term" value="F:glycosyltransferase activity"/>
    <property type="evidence" value="ECO:0007669"/>
    <property type="project" value="UniProtKB-KW"/>
</dbReference>
<comment type="similarity">
    <text evidence="1">Belongs to the glycosyltransferase group 1 family. Glycosyltransferase 4 subfamily.</text>
</comment>
<evidence type="ECO:0000256" key="1">
    <source>
        <dbReference type="ARBA" id="ARBA00009481"/>
    </source>
</evidence>
<dbReference type="EMBL" id="JBHSHD010000005">
    <property type="protein sequence ID" value="MFC4819727.1"/>
    <property type="molecule type" value="Genomic_DNA"/>
</dbReference>
<name>A0ABV9QSE4_9GAMM</name>
<dbReference type="Pfam" id="PF13692">
    <property type="entry name" value="Glyco_trans_1_4"/>
    <property type="match status" value="1"/>
</dbReference>
<dbReference type="Proteomes" id="UP001595886">
    <property type="component" value="Unassembled WGS sequence"/>
</dbReference>
<evidence type="ECO:0000313" key="6">
    <source>
        <dbReference type="Proteomes" id="UP001595886"/>
    </source>
</evidence>
<dbReference type="Pfam" id="PF13439">
    <property type="entry name" value="Glyco_transf_4"/>
    <property type="match status" value="1"/>
</dbReference>
<dbReference type="InterPro" id="IPR028098">
    <property type="entry name" value="Glyco_trans_4-like_N"/>
</dbReference>
<proteinExistence type="inferred from homology"/>
<reference evidence="6" key="1">
    <citation type="journal article" date="2019" name="Int. J. Syst. Evol. Microbiol.">
        <title>The Global Catalogue of Microorganisms (GCM) 10K type strain sequencing project: providing services to taxonomists for standard genome sequencing and annotation.</title>
        <authorList>
            <consortium name="The Broad Institute Genomics Platform"/>
            <consortium name="The Broad Institute Genome Sequencing Center for Infectious Disease"/>
            <person name="Wu L."/>
            <person name="Ma J."/>
        </authorList>
    </citation>
    <scope>NUCLEOTIDE SEQUENCE [LARGE SCALE GENOMIC DNA]</scope>
    <source>
        <strain evidence="6">CCUG 30340</strain>
    </source>
</reference>
<accession>A0ABV9QSE4</accession>
<evidence type="ECO:0000259" key="4">
    <source>
        <dbReference type="Pfam" id="PF13439"/>
    </source>
</evidence>
<dbReference type="PANTHER" id="PTHR12526:SF640">
    <property type="entry name" value="COLANIC ACID BIOSYNTHESIS GLYCOSYLTRANSFERASE WCAL-RELATED"/>
    <property type="match status" value="1"/>
</dbReference>
<feature type="domain" description="Glycosyltransferase subfamily 4-like N-terminal" evidence="4">
    <location>
        <begin position="21"/>
        <end position="210"/>
    </location>
</feature>
<evidence type="ECO:0000313" key="5">
    <source>
        <dbReference type="EMBL" id="MFC4819727.1"/>
    </source>
</evidence>
<gene>
    <name evidence="5" type="ORF">ACFO6Q_05305</name>
</gene>
<evidence type="ECO:0000256" key="3">
    <source>
        <dbReference type="ARBA" id="ARBA00022679"/>
    </source>
</evidence>
<dbReference type="SUPFAM" id="SSF53756">
    <property type="entry name" value="UDP-Glycosyltransferase/glycogen phosphorylase"/>
    <property type="match status" value="1"/>
</dbReference>
<keyword evidence="3 5" id="KW-0808">Transferase</keyword>
<dbReference type="EC" id="2.4.-.-" evidence="5"/>
<protein>
    <submittedName>
        <fullName evidence="5">Glycosyltransferase</fullName>
        <ecNumber evidence="5">2.4.-.-</ecNumber>
    </submittedName>
</protein>
<comment type="caution">
    <text evidence="5">The sequence shown here is derived from an EMBL/GenBank/DDBJ whole genome shotgun (WGS) entry which is preliminary data.</text>
</comment>
<evidence type="ECO:0000256" key="2">
    <source>
        <dbReference type="ARBA" id="ARBA00022676"/>
    </source>
</evidence>
<keyword evidence="6" id="KW-1185">Reference proteome</keyword>
<keyword evidence="2 5" id="KW-0328">Glycosyltransferase</keyword>
<dbReference type="Gene3D" id="3.40.50.2000">
    <property type="entry name" value="Glycogen Phosphorylase B"/>
    <property type="match status" value="2"/>
</dbReference>
<dbReference type="RefSeq" id="WP_380019522.1">
    <property type="nucleotide sequence ID" value="NZ_JBHSHD010000005.1"/>
</dbReference>
<organism evidence="5 6">
    <name type="scientific">Dokdonella ginsengisoli</name>
    <dbReference type="NCBI Taxonomy" id="363846"/>
    <lineage>
        <taxon>Bacteria</taxon>
        <taxon>Pseudomonadati</taxon>
        <taxon>Pseudomonadota</taxon>
        <taxon>Gammaproteobacteria</taxon>
        <taxon>Lysobacterales</taxon>
        <taxon>Rhodanobacteraceae</taxon>
        <taxon>Dokdonella</taxon>
    </lineage>
</organism>
<dbReference type="PANTHER" id="PTHR12526">
    <property type="entry name" value="GLYCOSYLTRANSFERASE"/>
    <property type="match status" value="1"/>
</dbReference>
<sequence length="409" mass="44280">MSAERPLRVLYVVSLFPCWSETFIAREIATLVAAGVDVRILSLKPPGEKFVQPQAAELLPRVRHPGGTLRDAAAAFGAWLRHPRVFGGAALRIAWRLRAQPAALAKSLVALMRGMAQLRWIGAFDPDLLHAHWATYPSTVAMSLAAALRKPFGFTAHAHDIFVDDHLLLEKLGRADLPVTISRYGVDWLSERVTPLARERLHVVHCGVDLPAFAFRRDGRAGDLIAAVGRLDPIKGFDVLVEALALLAADGVRFRCRIVGEGPQQAALEAAIARHGLRDRIELLGARPQAEVRALLHEAACFVLPSVVTDDGNRDGIPVALMEAMAVGAPVVSTFVSGIPELVADGRDGLLVAERDPAALAAALRRLLADADLRDAVAAAARTRVEREFDARIEAGKLLDLFRQVAHAR</sequence>